<gene>
    <name evidence="2" type="ORF">GCM10011611_27900</name>
</gene>
<evidence type="ECO:0000256" key="1">
    <source>
        <dbReference type="SAM" id="Phobius"/>
    </source>
</evidence>
<keyword evidence="1" id="KW-1133">Transmembrane helix</keyword>
<reference evidence="2" key="1">
    <citation type="journal article" date="2014" name="Int. J. Syst. Evol. Microbiol.">
        <title>Complete genome sequence of Corynebacterium casei LMG S-19264T (=DSM 44701T), isolated from a smear-ripened cheese.</title>
        <authorList>
            <consortium name="US DOE Joint Genome Institute (JGI-PGF)"/>
            <person name="Walter F."/>
            <person name="Albersmeier A."/>
            <person name="Kalinowski J."/>
            <person name="Ruckert C."/>
        </authorList>
    </citation>
    <scope>NUCLEOTIDE SEQUENCE</scope>
    <source>
        <strain evidence="2">CGMCC 1.15725</strain>
    </source>
</reference>
<evidence type="ECO:0000313" key="2">
    <source>
        <dbReference type="EMBL" id="GGF20335.1"/>
    </source>
</evidence>
<proteinExistence type="predicted"/>
<comment type="caution">
    <text evidence="2">The sequence shown here is derived from an EMBL/GenBank/DDBJ whole genome shotgun (WGS) entry which is preliminary data.</text>
</comment>
<feature type="transmembrane region" description="Helical" evidence="1">
    <location>
        <begin position="67"/>
        <end position="88"/>
    </location>
</feature>
<keyword evidence="3" id="KW-1185">Reference proteome</keyword>
<feature type="transmembrane region" description="Helical" evidence="1">
    <location>
        <begin position="33"/>
        <end position="52"/>
    </location>
</feature>
<accession>A0A8J3E2D8</accession>
<name>A0A8J3E2D8_9PROT</name>
<keyword evidence="1" id="KW-0812">Transmembrane</keyword>
<dbReference type="EMBL" id="BMJQ01000006">
    <property type="protein sequence ID" value="GGF20335.1"/>
    <property type="molecule type" value="Genomic_DNA"/>
</dbReference>
<feature type="transmembrane region" description="Helical" evidence="1">
    <location>
        <begin position="6"/>
        <end position="26"/>
    </location>
</feature>
<evidence type="ECO:0000313" key="3">
    <source>
        <dbReference type="Proteomes" id="UP000646365"/>
    </source>
</evidence>
<keyword evidence="1" id="KW-0472">Membrane</keyword>
<dbReference type="AlphaFoldDB" id="A0A8J3E2D8"/>
<protein>
    <submittedName>
        <fullName evidence="2">Uncharacterized protein</fullName>
    </submittedName>
</protein>
<reference evidence="2" key="2">
    <citation type="submission" date="2020-09" db="EMBL/GenBank/DDBJ databases">
        <authorList>
            <person name="Sun Q."/>
            <person name="Zhou Y."/>
        </authorList>
    </citation>
    <scope>NUCLEOTIDE SEQUENCE</scope>
    <source>
        <strain evidence="2">CGMCC 1.15725</strain>
    </source>
</reference>
<organism evidence="2 3">
    <name type="scientific">Aliidongia dinghuensis</name>
    <dbReference type="NCBI Taxonomy" id="1867774"/>
    <lineage>
        <taxon>Bacteria</taxon>
        <taxon>Pseudomonadati</taxon>
        <taxon>Pseudomonadota</taxon>
        <taxon>Alphaproteobacteria</taxon>
        <taxon>Rhodospirillales</taxon>
        <taxon>Dongiaceae</taxon>
        <taxon>Aliidongia</taxon>
    </lineage>
</organism>
<dbReference type="Proteomes" id="UP000646365">
    <property type="component" value="Unassembled WGS sequence"/>
</dbReference>
<sequence>MVGWPVAAALGLTVLGGMGSGKLWAVRLFRWSVYAAVACYLPLLGAAIYAFVGDAPRQQDPLAPDSAIVGFIFLAVEAVALFVLFRAFRRVRWLDPRSLPKEWEPPGRPVRFP</sequence>